<dbReference type="PROSITE" id="PS50105">
    <property type="entry name" value="SAM_DOMAIN"/>
    <property type="match status" value="1"/>
</dbReference>
<dbReference type="Pfam" id="PF00536">
    <property type="entry name" value="SAM_1"/>
    <property type="match status" value="1"/>
</dbReference>
<keyword evidence="8" id="KW-1185">Reference proteome</keyword>
<dbReference type="InterPro" id="IPR036910">
    <property type="entry name" value="HMG_box_dom_sf"/>
</dbReference>
<dbReference type="PANTHER" id="PTHR46040:SF3">
    <property type="entry name" value="HIGH MOBILITY GROUP PROTEIN 2"/>
    <property type="match status" value="1"/>
</dbReference>
<dbReference type="PANTHER" id="PTHR46040">
    <property type="entry name" value="HIGH MOBILITY GROUP PROTEIN 2"/>
    <property type="match status" value="1"/>
</dbReference>
<evidence type="ECO:0000259" key="5">
    <source>
        <dbReference type="PROSITE" id="PS50105"/>
    </source>
</evidence>
<feature type="compositionally biased region" description="Polar residues" evidence="4">
    <location>
        <begin position="93"/>
        <end position="105"/>
    </location>
</feature>
<evidence type="ECO:0000313" key="7">
    <source>
        <dbReference type="EMBL" id="KAK9712651.1"/>
    </source>
</evidence>
<evidence type="ECO:0000256" key="3">
    <source>
        <dbReference type="PROSITE-ProRule" id="PRU00267"/>
    </source>
</evidence>
<dbReference type="CDD" id="cd09487">
    <property type="entry name" value="SAM_superfamily"/>
    <property type="match status" value="1"/>
</dbReference>
<dbReference type="SMART" id="SM00454">
    <property type="entry name" value="SAM"/>
    <property type="match status" value="1"/>
</dbReference>
<name>A0ABR2W0Z5_9FUNG</name>
<evidence type="ECO:0000259" key="6">
    <source>
        <dbReference type="PROSITE" id="PS50118"/>
    </source>
</evidence>
<feature type="region of interest" description="Disordered" evidence="4">
    <location>
        <begin position="89"/>
        <end position="127"/>
    </location>
</feature>
<evidence type="ECO:0000256" key="2">
    <source>
        <dbReference type="ARBA" id="ARBA00023242"/>
    </source>
</evidence>
<dbReference type="InterPro" id="IPR013761">
    <property type="entry name" value="SAM/pointed_sf"/>
</dbReference>
<dbReference type="Gene3D" id="1.10.150.50">
    <property type="entry name" value="Transcription Factor, Ets-1"/>
    <property type="match status" value="1"/>
</dbReference>
<dbReference type="InterPro" id="IPR009071">
    <property type="entry name" value="HMG_box_dom"/>
</dbReference>
<dbReference type="SMART" id="SM00398">
    <property type="entry name" value="HMG"/>
    <property type="match status" value="1"/>
</dbReference>
<comment type="caution">
    <text evidence="7">The sequence shown here is derived from an EMBL/GenBank/DDBJ whole genome shotgun (WGS) entry which is preliminary data.</text>
</comment>
<dbReference type="Proteomes" id="UP001479436">
    <property type="component" value="Unassembled WGS sequence"/>
</dbReference>
<dbReference type="PROSITE" id="PS50118">
    <property type="entry name" value="HMG_BOX_2"/>
    <property type="match status" value="1"/>
</dbReference>
<reference evidence="7 8" key="1">
    <citation type="submission" date="2023-04" db="EMBL/GenBank/DDBJ databases">
        <title>Genome of Basidiobolus ranarum AG-B5.</title>
        <authorList>
            <person name="Stajich J.E."/>
            <person name="Carter-House D."/>
            <person name="Gryganskyi A."/>
        </authorList>
    </citation>
    <scope>NUCLEOTIDE SEQUENCE [LARGE SCALE GENOMIC DNA]</scope>
    <source>
        <strain evidence="7 8">AG-B5</strain>
    </source>
</reference>
<dbReference type="EMBL" id="JASJQH010007205">
    <property type="protein sequence ID" value="KAK9712651.1"/>
    <property type="molecule type" value="Genomic_DNA"/>
</dbReference>
<evidence type="ECO:0000256" key="4">
    <source>
        <dbReference type="SAM" id="MobiDB-lite"/>
    </source>
</evidence>
<evidence type="ECO:0000256" key="1">
    <source>
        <dbReference type="ARBA" id="ARBA00023125"/>
    </source>
</evidence>
<dbReference type="SUPFAM" id="SSF47769">
    <property type="entry name" value="SAM/Pointed domain"/>
    <property type="match status" value="1"/>
</dbReference>
<dbReference type="InterPro" id="IPR051965">
    <property type="entry name" value="ChromReg_NeuronalGeneExpr"/>
</dbReference>
<feature type="domain" description="HMG box" evidence="6">
    <location>
        <begin position="122"/>
        <end position="188"/>
    </location>
</feature>
<sequence length="334" mass="37801">MEVSEFLRKCKLEQYADTFISEGFDQLKSLLEITENDLAAMDVKRGHRRLLQREIASIRGIPSSHPIGVPLVPPEGTFISLGDSAMSIPMHQLSPTSGEMSSDANGNKRKYRRHPKPDKNAPEKPPSAYVMFSNKVRNELKDQNMSFTEIAKIVGDRWKSISPEEKDEVERSAAKEKEEYYEILNAYKETDDYKEYQKYLEEFRKKSGSCVRPVGRPRKHPKIEDSSDTASVIQHTSNISNVVSVPHIPHVTEVSGITHDQVIQNTASPQSLQNVQNVQDLRSIQEAQGVHAIQDLPHVQNDEKHPASNHSNNHEQDISLEFVVSQPEQTCILI</sequence>
<dbReference type="Pfam" id="PF00505">
    <property type="entry name" value="HMG_box"/>
    <property type="match status" value="1"/>
</dbReference>
<feature type="region of interest" description="Disordered" evidence="4">
    <location>
        <begin position="209"/>
        <end position="229"/>
    </location>
</feature>
<proteinExistence type="predicted"/>
<dbReference type="InterPro" id="IPR001660">
    <property type="entry name" value="SAM"/>
</dbReference>
<feature type="DNA-binding region" description="HMG box" evidence="3">
    <location>
        <begin position="122"/>
        <end position="188"/>
    </location>
</feature>
<accession>A0ABR2W0Z5</accession>
<protein>
    <recommendedName>
        <fullName evidence="9">HMG box domain-containing protein</fullName>
    </recommendedName>
</protein>
<evidence type="ECO:0008006" key="9">
    <source>
        <dbReference type="Google" id="ProtNLM"/>
    </source>
</evidence>
<dbReference type="Gene3D" id="1.10.30.10">
    <property type="entry name" value="High mobility group box domain"/>
    <property type="match status" value="1"/>
</dbReference>
<feature type="domain" description="SAM" evidence="5">
    <location>
        <begin position="1"/>
        <end position="43"/>
    </location>
</feature>
<keyword evidence="2 3" id="KW-0539">Nucleus</keyword>
<dbReference type="SUPFAM" id="SSF47095">
    <property type="entry name" value="HMG-box"/>
    <property type="match status" value="1"/>
</dbReference>
<gene>
    <name evidence="7" type="ORF">K7432_007002</name>
</gene>
<organism evidence="7 8">
    <name type="scientific">Basidiobolus ranarum</name>
    <dbReference type="NCBI Taxonomy" id="34480"/>
    <lineage>
        <taxon>Eukaryota</taxon>
        <taxon>Fungi</taxon>
        <taxon>Fungi incertae sedis</taxon>
        <taxon>Zoopagomycota</taxon>
        <taxon>Entomophthoromycotina</taxon>
        <taxon>Basidiobolomycetes</taxon>
        <taxon>Basidiobolales</taxon>
        <taxon>Basidiobolaceae</taxon>
        <taxon>Basidiobolus</taxon>
    </lineage>
</organism>
<feature type="compositionally biased region" description="Basic residues" evidence="4">
    <location>
        <begin position="107"/>
        <end position="116"/>
    </location>
</feature>
<evidence type="ECO:0000313" key="8">
    <source>
        <dbReference type="Proteomes" id="UP001479436"/>
    </source>
</evidence>
<keyword evidence="1 3" id="KW-0238">DNA-binding</keyword>